<feature type="chain" id="PRO_5034080295" evidence="1">
    <location>
        <begin position="24"/>
        <end position="115"/>
    </location>
</feature>
<evidence type="ECO:0000313" key="2">
    <source>
        <dbReference type="EMBL" id="KAF0316020.1"/>
    </source>
</evidence>
<evidence type="ECO:0000313" key="3">
    <source>
        <dbReference type="Proteomes" id="UP000434172"/>
    </source>
</evidence>
<dbReference type="AlphaFoldDB" id="A0A8H3VX78"/>
<proteinExistence type="predicted"/>
<organism evidence="2 3">
    <name type="scientific">Colletotrichum asianum</name>
    <dbReference type="NCBI Taxonomy" id="702518"/>
    <lineage>
        <taxon>Eukaryota</taxon>
        <taxon>Fungi</taxon>
        <taxon>Dikarya</taxon>
        <taxon>Ascomycota</taxon>
        <taxon>Pezizomycotina</taxon>
        <taxon>Sordariomycetes</taxon>
        <taxon>Hypocreomycetidae</taxon>
        <taxon>Glomerellales</taxon>
        <taxon>Glomerellaceae</taxon>
        <taxon>Colletotrichum</taxon>
        <taxon>Colletotrichum gloeosporioides species complex</taxon>
    </lineage>
</organism>
<sequence>MKFSTILTAGAVVISSLIGSASAEAGCSMSQNAATRFWEIKMSDVDDPPAVCHLLWENLKRWPGCTVQKPNGCGAPFGGNEVYMYFATTIVCSSGMIKSSYWHATHNRYGAINSC</sequence>
<reference evidence="2 3" key="1">
    <citation type="submission" date="2019-12" db="EMBL/GenBank/DDBJ databases">
        <title>A genome sequence resource for the geographically widespread anthracnose pathogen Colletotrichum asianum.</title>
        <authorList>
            <person name="Meng Y."/>
        </authorList>
    </citation>
    <scope>NUCLEOTIDE SEQUENCE [LARGE SCALE GENOMIC DNA]</scope>
    <source>
        <strain evidence="2 3">ICMP 18580</strain>
    </source>
</reference>
<name>A0A8H3VX78_9PEZI</name>
<dbReference type="OrthoDB" id="4788795at2759"/>
<feature type="signal peptide" evidence="1">
    <location>
        <begin position="1"/>
        <end position="23"/>
    </location>
</feature>
<keyword evidence="1" id="KW-0732">Signal</keyword>
<gene>
    <name evidence="2" type="ORF">GQ607_016779</name>
</gene>
<keyword evidence="3" id="KW-1185">Reference proteome</keyword>
<evidence type="ECO:0000256" key="1">
    <source>
        <dbReference type="SAM" id="SignalP"/>
    </source>
</evidence>
<dbReference type="EMBL" id="WOWK01000176">
    <property type="protein sequence ID" value="KAF0316020.1"/>
    <property type="molecule type" value="Genomic_DNA"/>
</dbReference>
<accession>A0A8H3VX78</accession>
<dbReference type="Proteomes" id="UP000434172">
    <property type="component" value="Unassembled WGS sequence"/>
</dbReference>
<comment type="caution">
    <text evidence="2">The sequence shown here is derived from an EMBL/GenBank/DDBJ whole genome shotgun (WGS) entry which is preliminary data.</text>
</comment>
<protein>
    <submittedName>
        <fullName evidence="2">Uncharacterized protein</fullName>
    </submittedName>
</protein>